<feature type="domain" description="GP-PDE" evidence="1">
    <location>
        <begin position="39"/>
        <end position="277"/>
    </location>
</feature>
<dbReference type="Gene3D" id="3.20.20.190">
    <property type="entry name" value="Phosphatidylinositol (PI) phosphodiesterase"/>
    <property type="match status" value="1"/>
</dbReference>
<dbReference type="Pfam" id="PF03009">
    <property type="entry name" value="GDPD"/>
    <property type="match status" value="1"/>
</dbReference>
<dbReference type="PANTHER" id="PTHR46211">
    <property type="entry name" value="GLYCEROPHOSPHORYL DIESTER PHOSPHODIESTERASE"/>
    <property type="match status" value="1"/>
</dbReference>
<keyword evidence="3" id="KW-1185">Reference proteome</keyword>
<dbReference type="EMBL" id="SHKO01000001">
    <property type="protein sequence ID" value="RZU00207.1"/>
    <property type="molecule type" value="Genomic_DNA"/>
</dbReference>
<evidence type="ECO:0000313" key="3">
    <source>
        <dbReference type="Proteomes" id="UP000293398"/>
    </source>
</evidence>
<proteinExistence type="predicted"/>
<accession>A0A4Q7VU98</accession>
<evidence type="ECO:0000313" key="2">
    <source>
        <dbReference type="EMBL" id="RZU00207.1"/>
    </source>
</evidence>
<dbReference type="GO" id="GO:0006629">
    <property type="term" value="P:lipid metabolic process"/>
    <property type="evidence" value="ECO:0007669"/>
    <property type="project" value="InterPro"/>
</dbReference>
<dbReference type="PANTHER" id="PTHR46211:SF1">
    <property type="entry name" value="GLYCEROPHOSPHODIESTER PHOSPHODIESTERASE, CYTOPLASMIC"/>
    <property type="match status" value="1"/>
</dbReference>
<organism evidence="2 3">
    <name type="scientific">Advenella incenata</name>
    <dbReference type="NCBI Taxonomy" id="267800"/>
    <lineage>
        <taxon>Bacteria</taxon>
        <taxon>Pseudomonadati</taxon>
        <taxon>Pseudomonadota</taxon>
        <taxon>Betaproteobacteria</taxon>
        <taxon>Burkholderiales</taxon>
        <taxon>Alcaligenaceae</taxon>
    </lineage>
</organism>
<dbReference type="InterPro" id="IPR017946">
    <property type="entry name" value="PLC-like_Pdiesterase_TIM-brl"/>
</dbReference>
<evidence type="ECO:0000259" key="1">
    <source>
        <dbReference type="PROSITE" id="PS51704"/>
    </source>
</evidence>
<dbReference type="GO" id="GO:0008081">
    <property type="term" value="F:phosphoric diester hydrolase activity"/>
    <property type="evidence" value="ECO:0007669"/>
    <property type="project" value="InterPro"/>
</dbReference>
<gene>
    <name evidence="2" type="ORF">EV681_2015</name>
</gene>
<dbReference type="NCBIfam" id="NF006989">
    <property type="entry name" value="PRK09454.1"/>
    <property type="match status" value="1"/>
</dbReference>
<name>A0A4Q7VU98_9BURK</name>
<dbReference type="SUPFAM" id="SSF51695">
    <property type="entry name" value="PLC-like phosphodiesterases"/>
    <property type="match status" value="1"/>
</dbReference>
<reference evidence="2 3" key="1">
    <citation type="submission" date="2019-02" db="EMBL/GenBank/DDBJ databases">
        <title>Genomic Encyclopedia of Type Strains, Phase IV (KMG-IV): sequencing the most valuable type-strain genomes for metagenomic binning, comparative biology and taxonomic classification.</title>
        <authorList>
            <person name="Goeker M."/>
        </authorList>
    </citation>
    <scope>NUCLEOTIDE SEQUENCE [LARGE SCALE GENOMIC DNA]</scope>
    <source>
        <strain evidence="2 3">DSM 23814</strain>
    </source>
</reference>
<dbReference type="Proteomes" id="UP000293398">
    <property type="component" value="Unassembled WGS sequence"/>
</dbReference>
<dbReference type="InterPro" id="IPR030395">
    <property type="entry name" value="GP_PDE_dom"/>
</dbReference>
<sequence length="280" mass="30194">MHCASQRATMPVIALCCCPYFTTPGACMSSKSPVSWPYPAVIAHRGGGCIAPENTLAGLRCGYDHGFIMSEFDVKLSGDDVLIVLHDDTVDRTSDGTGAAADMTFKALGQLDMGSWHSAWYAGEPLPTFSQFARFILENGLLCNIEIKPCPGREAQTGSAVAQAVTQLWANGGVAPLVSSFSREALAAFARDAADVPRAFLIDTLPEDFESTLESLGCHAINLNQKYLDEPTIARIHATGYKVCAYTVNDYRRAKQLLAWGCDAIFTDELVRIPADLGAY</sequence>
<dbReference type="PROSITE" id="PS51704">
    <property type="entry name" value="GP_PDE"/>
    <property type="match status" value="1"/>
</dbReference>
<dbReference type="CDD" id="cd08562">
    <property type="entry name" value="GDPD_EcUgpQ_like"/>
    <property type="match status" value="1"/>
</dbReference>
<protein>
    <submittedName>
        <fullName evidence="2">Glycerophosphoryl diester phosphodiesterase</fullName>
    </submittedName>
</protein>
<dbReference type="AlphaFoldDB" id="A0A4Q7VU98"/>
<comment type="caution">
    <text evidence="2">The sequence shown here is derived from an EMBL/GenBank/DDBJ whole genome shotgun (WGS) entry which is preliminary data.</text>
</comment>